<dbReference type="InterPro" id="IPR005135">
    <property type="entry name" value="Endo/exonuclease/phosphatase"/>
</dbReference>
<sequence>MKLISWNVRGLGGSAKRRYVREVLRKNDVDMAMLQETKLEEWPKSWLANLWGTDNFESVFAPSISASGGILVMWEVSKFNLEQVEVERNFIVMRGRWLQDDMTCGIVVVYALSELDGQQAVWAAILDKIRDQ</sequence>
<dbReference type="InterPro" id="IPR004808">
    <property type="entry name" value="AP_endonuc_1"/>
</dbReference>
<comment type="cofactor">
    <cofactor evidence="1">
        <name>Mg(2+)</name>
        <dbReference type="ChEBI" id="CHEBI:18420"/>
    </cofactor>
</comment>
<dbReference type="Gene3D" id="3.60.10.10">
    <property type="entry name" value="Endonuclease/exonuclease/phosphatase"/>
    <property type="match status" value="1"/>
</dbReference>
<dbReference type="GO" id="GO:0046872">
    <property type="term" value="F:metal ion binding"/>
    <property type="evidence" value="ECO:0007669"/>
    <property type="project" value="UniProtKB-KW"/>
</dbReference>
<dbReference type="GO" id="GO:0008311">
    <property type="term" value="F:double-stranded DNA 3'-5' DNA exonuclease activity"/>
    <property type="evidence" value="ECO:0007669"/>
    <property type="project" value="TreeGrafter"/>
</dbReference>
<dbReference type="Pfam" id="PF03372">
    <property type="entry name" value="Exo_endo_phos"/>
    <property type="match status" value="1"/>
</dbReference>
<accession>A0A9W7IXR0</accession>
<evidence type="ECO:0000256" key="5">
    <source>
        <dbReference type="ARBA" id="ARBA00022842"/>
    </source>
</evidence>
<proteinExistence type="inferred from homology"/>
<comment type="similarity">
    <text evidence="2">Belongs to the DNA repair enzymes AP/ExoA family.</text>
</comment>
<keyword evidence="4" id="KW-0378">Hydrolase</keyword>
<dbReference type="PANTHER" id="PTHR22748:SF11">
    <property type="entry name" value="OS07G0184032 PROTEIN"/>
    <property type="match status" value="1"/>
</dbReference>
<evidence type="ECO:0000256" key="1">
    <source>
        <dbReference type="ARBA" id="ARBA00001946"/>
    </source>
</evidence>
<dbReference type="GO" id="GO:0003906">
    <property type="term" value="F:DNA-(apurinic or apyrimidinic site) endonuclease activity"/>
    <property type="evidence" value="ECO:0007669"/>
    <property type="project" value="TreeGrafter"/>
</dbReference>
<dbReference type="EMBL" id="BSYR01000037">
    <property type="protein sequence ID" value="GMJ03184.1"/>
    <property type="molecule type" value="Genomic_DNA"/>
</dbReference>
<dbReference type="AlphaFoldDB" id="A0A9W7IXR0"/>
<comment type="caution">
    <text evidence="7">The sequence shown here is derived from an EMBL/GenBank/DDBJ whole genome shotgun (WGS) entry which is preliminary data.</text>
</comment>
<gene>
    <name evidence="7" type="ORF">HRI_003987600</name>
</gene>
<dbReference type="GO" id="GO:0008081">
    <property type="term" value="F:phosphoric diester hydrolase activity"/>
    <property type="evidence" value="ECO:0007669"/>
    <property type="project" value="TreeGrafter"/>
</dbReference>
<name>A0A9W7IXR0_HIBTR</name>
<evidence type="ECO:0000256" key="4">
    <source>
        <dbReference type="ARBA" id="ARBA00022801"/>
    </source>
</evidence>
<reference evidence="7" key="1">
    <citation type="submission" date="2023-05" db="EMBL/GenBank/DDBJ databases">
        <title>Genome and transcriptome analyses reveal genes involved in the formation of fine ridges on petal epidermal cells in Hibiscus trionum.</title>
        <authorList>
            <person name="Koshimizu S."/>
            <person name="Masuda S."/>
            <person name="Ishii T."/>
            <person name="Shirasu K."/>
            <person name="Hoshino A."/>
            <person name="Arita M."/>
        </authorList>
    </citation>
    <scope>NUCLEOTIDE SEQUENCE</scope>
    <source>
        <strain evidence="7">Hamamatsu line</strain>
    </source>
</reference>
<evidence type="ECO:0000256" key="2">
    <source>
        <dbReference type="ARBA" id="ARBA00007092"/>
    </source>
</evidence>
<protein>
    <recommendedName>
        <fullName evidence="6">Endonuclease/exonuclease/phosphatase domain-containing protein</fullName>
    </recommendedName>
</protein>
<dbReference type="GO" id="GO:0006284">
    <property type="term" value="P:base-excision repair"/>
    <property type="evidence" value="ECO:0007669"/>
    <property type="project" value="TreeGrafter"/>
</dbReference>
<dbReference type="PANTHER" id="PTHR22748">
    <property type="entry name" value="AP ENDONUCLEASE"/>
    <property type="match status" value="1"/>
</dbReference>
<evidence type="ECO:0000313" key="7">
    <source>
        <dbReference type="EMBL" id="GMJ03184.1"/>
    </source>
</evidence>
<dbReference type="Proteomes" id="UP001165190">
    <property type="component" value="Unassembled WGS sequence"/>
</dbReference>
<dbReference type="SUPFAM" id="SSF56219">
    <property type="entry name" value="DNase I-like"/>
    <property type="match status" value="1"/>
</dbReference>
<dbReference type="GO" id="GO:0005634">
    <property type="term" value="C:nucleus"/>
    <property type="evidence" value="ECO:0007669"/>
    <property type="project" value="TreeGrafter"/>
</dbReference>
<dbReference type="OrthoDB" id="1718935at2759"/>
<keyword evidence="8" id="KW-1185">Reference proteome</keyword>
<evidence type="ECO:0000259" key="6">
    <source>
        <dbReference type="Pfam" id="PF03372"/>
    </source>
</evidence>
<evidence type="ECO:0000256" key="3">
    <source>
        <dbReference type="ARBA" id="ARBA00022723"/>
    </source>
</evidence>
<keyword evidence="5" id="KW-0460">Magnesium</keyword>
<evidence type="ECO:0000313" key="8">
    <source>
        <dbReference type="Proteomes" id="UP001165190"/>
    </source>
</evidence>
<organism evidence="7 8">
    <name type="scientific">Hibiscus trionum</name>
    <name type="common">Flower of an hour</name>
    <dbReference type="NCBI Taxonomy" id="183268"/>
    <lineage>
        <taxon>Eukaryota</taxon>
        <taxon>Viridiplantae</taxon>
        <taxon>Streptophyta</taxon>
        <taxon>Embryophyta</taxon>
        <taxon>Tracheophyta</taxon>
        <taxon>Spermatophyta</taxon>
        <taxon>Magnoliopsida</taxon>
        <taxon>eudicotyledons</taxon>
        <taxon>Gunneridae</taxon>
        <taxon>Pentapetalae</taxon>
        <taxon>rosids</taxon>
        <taxon>malvids</taxon>
        <taxon>Malvales</taxon>
        <taxon>Malvaceae</taxon>
        <taxon>Malvoideae</taxon>
        <taxon>Hibiscus</taxon>
    </lineage>
</organism>
<keyword evidence="3" id="KW-0479">Metal-binding</keyword>
<dbReference type="InterPro" id="IPR036691">
    <property type="entry name" value="Endo/exonu/phosph_ase_sf"/>
</dbReference>
<feature type="domain" description="Endonuclease/exonuclease/phosphatase" evidence="6">
    <location>
        <begin position="4"/>
        <end position="110"/>
    </location>
</feature>